<name>A0A9W9GGP1_9EURO</name>
<proteinExistence type="predicted"/>
<dbReference type="EMBL" id="JAPZBO010000010">
    <property type="protein sequence ID" value="KAJ5299636.1"/>
    <property type="molecule type" value="Genomic_DNA"/>
</dbReference>
<feature type="chain" id="PRO_5041115601" evidence="3">
    <location>
        <begin position="21"/>
        <end position="127"/>
    </location>
</feature>
<evidence type="ECO:0000256" key="2">
    <source>
        <dbReference type="ARBA" id="ARBA00023026"/>
    </source>
</evidence>
<reference evidence="4" key="2">
    <citation type="journal article" date="2023" name="IMA Fungus">
        <title>Comparative genomic study of the Penicillium genus elucidates a diverse pangenome and 15 lateral gene transfer events.</title>
        <authorList>
            <person name="Petersen C."/>
            <person name="Sorensen T."/>
            <person name="Nielsen M.R."/>
            <person name="Sondergaard T.E."/>
            <person name="Sorensen J.L."/>
            <person name="Fitzpatrick D.A."/>
            <person name="Frisvad J.C."/>
            <person name="Nielsen K.L."/>
        </authorList>
    </citation>
    <scope>NUCLEOTIDE SEQUENCE</scope>
    <source>
        <strain evidence="4">IBT 21472</strain>
    </source>
</reference>
<dbReference type="AlphaFoldDB" id="A0A9W9GGP1"/>
<dbReference type="InterPro" id="IPR018392">
    <property type="entry name" value="LysM"/>
</dbReference>
<feature type="signal peptide" evidence="3">
    <location>
        <begin position="1"/>
        <end position="20"/>
    </location>
</feature>
<dbReference type="Proteomes" id="UP001147746">
    <property type="component" value="Unassembled WGS sequence"/>
</dbReference>
<evidence type="ECO:0000313" key="4">
    <source>
        <dbReference type="EMBL" id="KAJ5299636.1"/>
    </source>
</evidence>
<gene>
    <name evidence="4" type="ORF">N7476_011193</name>
</gene>
<comment type="caution">
    <text evidence="4">The sequence shown here is derived from an EMBL/GenBank/DDBJ whole genome shotgun (WGS) entry which is preliminary data.</text>
</comment>
<dbReference type="PANTHER" id="PTHR34997:SF1">
    <property type="entry name" value="PEPTIDOGLYCAN-BINDING LYSIN DOMAIN"/>
    <property type="match status" value="1"/>
</dbReference>
<keyword evidence="5" id="KW-1185">Reference proteome</keyword>
<keyword evidence="1" id="KW-0147">Chitin-binding</keyword>
<accession>A0A9W9GGP1</accession>
<dbReference type="Gene3D" id="3.10.350.10">
    <property type="entry name" value="LysM domain"/>
    <property type="match status" value="1"/>
</dbReference>
<keyword evidence="3" id="KW-0732">Signal</keyword>
<keyword evidence="2" id="KW-0843">Virulence</keyword>
<dbReference type="OrthoDB" id="5985073at2759"/>
<protein>
    <submittedName>
        <fullName evidence="4">Carbohydrate-binding module family 50 protein</fullName>
    </submittedName>
</protein>
<dbReference type="PROSITE" id="PS51782">
    <property type="entry name" value="LYSM"/>
    <property type="match status" value="1"/>
</dbReference>
<dbReference type="InterPro" id="IPR052210">
    <property type="entry name" value="LysM1-like"/>
</dbReference>
<evidence type="ECO:0000256" key="1">
    <source>
        <dbReference type="ARBA" id="ARBA00022669"/>
    </source>
</evidence>
<organism evidence="4 5">
    <name type="scientific">Penicillium atrosanguineum</name>
    <dbReference type="NCBI Taxonomy" id="1132637"/>
    <lineage>
        <taxon>Eukaryota</taxon>
        <taxon>Fungi</taxon>
        <taxon>Dikarya</taxon>
        <taxon>Ascomycota</taxon>
        <taxon>Pezizomycotina</taxon>
        <taxon>Eurotiomycetes</taxon>
        <taxon>Eurotiomycetidae</taxon>
        <taxon>Eurotiales</taxon>
        <taxon>Aspergillaceae</taxon>
        <taxon>Penicillium</taxon>
    </lineage>
</organism>
<evidence type="ECO:0000256" key="3">
    <source>
        <dbReference type="SAM" id="SignalP"/>
    </source>
</evidence>
<evidence type="ECO:0000313" key="5">
    <source>
        <dbReference type="Proteomes" id="UP001147746"/>
    </source>
</evidence>
<sequence length="127" mass="13624">MSPSICNVALALAFAATALSAVPGGYVGSGRLMDTLVGSQDYVGSCLAHYAVNYSDTCMSIVNLHPDTLSLNEFYKWNPQVESDCSNLVPGENVCLRADSRSFGNYLPAASGEHIMGSWLKVDEELR</sequence>
<dbReference type="GO" id="GO:0008061">
    <property type="term" value="F:chitin binding"/>
    <property type="evidence" value="ECO:0007669"/>
    <property type="project" value="UniProtKB-KW"/>
</dbReference>
<reference evidence="4" key="1">
    <citation type="submission" date="2022-12" db="EMBL/GenBank/DDBJ databases">
        <authorList>
            <person name="Petersen C."/>
        </authorList>
    </citation>
    <scope>NUCLEOTIDE SEQUENCE</scope>
    <source>
        <strain evidence="4">IBT 21472</strain>
    </source>
</reference>
<dbReference type="InterPro" id="IPR036779">
    <property type="entry name" value="LysM_dom_sf"/>
</dbReference>
<dbReference type="SUPFAM" id="SSF54106">
    <property type="entry name" value="LysM domain"/>
    <property type="match status" value="1"/>
</dbReference>
<dbReference type="PANTHER" id="PTHR34997">
    <property type="entry name" value="AM15"/>
    <property type="match status" value="1"/>
</dbReference>